<sequence length="213" mass="24317">MFIRRLMLVVTLLFSVSALAEQVNENPYRLMSYVAEQTFSRLAEVDRDAADSAQQIEDIVREQLMPHIDYRYASFVVLGKQIKKTTKPQRVEFTAAFKEYLVSTYTQALGQYKQQQVNIEPERSVEGKSKVGVKAQFVDGERPPIKLEFKFRKLKNKTPDSPDRWLAYDLIAEGVSLLSTKQSEMDSLIRANGIDGVIKLLQDKNFAANESKS</sequence>
<dbReference type="PANTHER" id="PTHR36573:SF1">
    <property type="entry name" value="INTERMEMBRANE PHOSPHOLIPID TRANSPORT SYSTEM BINDING PROTEIN MLAC"/>
    <property type="match status" value="1"/>
</dbReference>
<dbReference type="Gene3D" id="3.10.450.710">
    <property type="entry name" value="Tgt2/MlaC"/>
    <property type="match status" value="1"/>
</dbReference>
<dbReference type="OrthoDB" id="9787053at2"/>
<evidence type="ECO:0000313" key="3">
    <source>
        <dbReference type="Proteomes" id="UP000014461"/>
    </source>
</evidence>
<dbReference type="InterPro" id="IPR008869">
    <property type="entry name" value="MlaC/ttg2D"/>
</dbReference>
<gene>
    <name evidence="2" type="ORF">AALB_1065</name>
</gene>
<dbReference type="Pfam" id="PF05494">
    <property type="entry name" value="MlaC"/>
    <property type="match status" value="1"/>
</dbReference>
<feature type="chain" id="PRO_5004488066" evidence="1">
    <location>
        <begin position="21"/>
        <end position="213"/>
    </location>
</feature>
<accession>R9PHZ4</accession>
<protein>
    <submittedName>
        <fullName evidence="2">Toluene tolerance family protein</fullName>
    </submittedName>
</protein>
<keyword evidence="1" id="KW-0732">Signal</keyword>
<organism evidence="2 3">
    <name type="scientific">Agarivorans albus MKT 106</name>
    <dbReference type="NCBI Taxonomy" id="1331007"/>
    <lineage>
        <taxon>Bacteria</taxon>
        <taxon>Pseudomonadati</taxon>
        <taxon>Pseudomonadota</taxon>
        <taxon>Gammaproteobacteria</taxon>
        <taxon>Alteromonadales</taxon>
        <taxon>Alteromonadaceae</taxon>
        <taxon>Agarivorans</taxon>
    </lineage>
</organism>
<comment type="caution">
    <text evidence="2">The sequence shown here is derived from an EMBL/GenBank/DDBJ whole genome shotgun (WGS) entry which is preliminary data.</text>
</comment>
<dbReference type="PANTHER" id="PTHR36573">
    <property type="entry name" value="INTERMEMBRANE PHOSPHOLIPID TRANSPORT SYSTEM BINDING PROTEIN MLAC"/>
    <property type="match status" value="1"/>
</dbReference>
<dbReference type="AlphaFoldDB" id="R9PHZ4"/>
<dbReference type="PIRSF" id="PIRSF004649">
    <property type="entry name" value="MlaC"/>
    <property type="match status" value="1"/>
</dbReference>
<reference evidence="2" key="1">
    <citation type="journal article" date="2013" name="Genome Announc.">
        <title>Draft Genome Sequence of Agarivorans albus Strain MKT 106T, an Agarolytic Marine Bacterium.</title>
        <authorList>
            <person name="Yasuike M."/>
            <person name="Nakamura Y."/>
            <person name="Kai W."/>
            <person name="Fujiwara A."/>
            <person name="Fukui Y."/>
            <person name="Satomi M."/>
            <person name="Sano M."/>
        </authorList>
    </citation>
    <scope>NUCLEOTIDE SEQUENCE [LARGE SCALE GENOMIC DNA]</scope>
</reference>
<evidence type="ECO:0000256" key="1">
    <source>
        <dbReference type="SAM" id="SignalP"/>
    </source>
</evidence>
<name>R9PHZ4_AGAAL</name>
<evidence type="ECO:0000313" key="2">
    <source>
        <dbReference type="EMBL" id="GAD00985.1"/>
    </source>
</evidence>
<dbReference type="STRING" id="1331007.AALB_1065"/>
<dbReference type="Proteomes" id="UP000014461">
    <property type="component" value="Unassembled WGS sequence"/>
</dbReference>
<keyword evidence="3" id="KW-1185">Reference proteome</keyword>
<proteinExistence type="predicted"/>
<dbReference type="InterPro" id="IPR042245">
    <property type="entry name" value="Tgt2/MlaC_sf"/>
</dbReference>
<feature type="signal peptide" evidence="1">
    <location>
        <begin position="1"/>
        <end position="20"/>
    </location>
</feature>
<dbReference type="RefSeq" id="WP_016400753.1">
    <property type="nucleotide sequence ID" value="NZ_BARX01000005.1"/>
</dbReference>
<dbReference type="EMBL" id="BARX01000005">
    <property type="protein sequence ID" value="GAD00985.1"/>
    <property type="molecule type" value="Genomic_DNA"/>
</dbReference>